<keyword evidence="2" id="KW-0964">Secreted</keyword>
<feature type="binding site" evidence="13">
    <location>
        <position position="480"/>
    </location>
    <ligand>
        <name>Zn(2+)</name>
        <dbReference type="ChEBI" id="CHEBI:29105"/>
        <note>catalytic</note>
    </ligand>
</feature>
<evidence type="ECO:0008006" key="19">
    <source>
        <dbReference type="Google" id="ProtNLM"/>
    </source>
</evidence>
<evidence type="ECO:0000256" key="10">
    <source>
        <dbReference type="ARBA" id="ARBA00023049"/>
    </source>
</evidence>
<evidence type="ECO:0000259" key="16">
    <source>
        <dbReference type="PROSITE" id="PS50900"/>
    </source>
</evidence>
<feature type="chain" id="PRO_5045084047" description="A disintegrin and metalloproteinase with thrombospondin motifs" evidence="14">
    <location>
        <begin position="26"/>
        <end position="1287"/>
    </location>
</feature>
<dbReference type="Gene3D" id="3.40.390.10">
    <property type="entry name" value="Collagenase (Catalytic Domain)"/>
    <property type="match status" value="1"/>
</dbReference>
<evidence type="ECO:0000256" key="2">
    <source>
        <dbReference type="ARBA" id="ARBA00022525"/>
    </source>
</evidence>
<keyword evidence="9 13" id="KW-0862">Zinc</keyword>
<dbReference type="InterPro" id="IPR024079">
    <property type="entry name" value="MetalloPept_cat_dom_sf"/>
</dbReference>
<dbReference type="InterPro" id="IPR010294">
    <property type="entry name" value="ADAMTS_spacer1"/>
</dbReference>
<dbReference type="SMART" id="SM00209">
    <property type="entry name" value="TSP1"/>
    <property type="match status" value="2"/>
</dbReference>
<keyword evidence="11" id="KW-1015">Disulfide bond</keyword>
<dbReference type="InterPro" id="IPR045371">
    <property type="entry name" value="ADAMTS_CR_3"/>
</dbReference>
<feature type="binding site" evidence="13">
    <location>
        <position position="474"/>
    </location>
    <ligand>
        <name>Zn(2+)</name>
        <dbReference type="ChEBI" id="CHEBI:29105"/>
        <note>catalytic</note>
    </ligand>
</feature>
<keyword evidence="10" id="KW-0482">Metalloprotease</keyword>
<protein>
    <recommendedName>
        <fullName evidence="19">A disintegrin and metalloproteinase with thrombospondin motifs</fullName>
    </recommendedName>
</protein>
<evidence type="ECO:0000256" key="12">
    <source>
        <dbReference type="ARBA" id="ARBA00023180"/>
    </source>
</evidence>
<dbReference type="PANTHER" id="PTHR13723">
    <property type="entry name" value="ADAMTS A DISINTEGRIN AND METALLOPROTEASE WITH THROMBOSPONDIN MOTIFS PROTEASE"/>
    <property type="match status" value="1"/>
</dbReference>
<evidence type="ECO:0000256" key="4">
    <source>
        <dbReference type="ARBA" id="ARBA00022670"/>
    </source>
</evidence>
<dbReference type="PRINTS" id="PR01705">
    <property type="entry name" value="TSP1REPEAT"/>
</dbReference>
<organism evidence="17 18">
    <name type="scientific">Daphnia magna</name>
    <dbReference type="NCBI Taxonomy" id="35525"/>
    <lineage>
        <taxon>Eukaryota</taxon>
        <taxon>Metazoa</taxon>
        <taxon>Ecdysozoa</taxon>
        <taxon>Arthropoda</taxon>
        <taxon>Crustacea</taxon>
        <taxon>Branchiopoda</taxon>
        <taxon>Diplostraca</taxon>
        <taxon>Cladocera</taxon>
        <taxon>Anomopoda</taxon>
        <taxon>Daphniidae</taxon>
        <taxon>Daphnia</taxon>
    </lineage>
</organism>
<dbReference type="Gene3D" id="3.40.1620.60">
    <property type="match status" value="1"/>
</dbReference>
<evidence type="ECO:0000256" key="5">
    <source>
        <dbReference type="ARBA" id="ARBA00022723"/>
    </source>
</evidence>
<evidence type="ECO:0000256" key="3">
    <source>
        <dbReference type="ARBA" id="ARBA00022530"/>
    </source>
</evidence>
<keyword evidence="3" id="KW-0272">Extracellular matrix</keyword>
<dbReference type="PROSITE" id="PS50092">
    <property type="entry name" value="TSP1"/>
    <property type="match status" value="2"/>
</dbReference>
<dbReference type="Pfam" id="PF01421">
    <property type="entry name" value="Reprolysin"/>
    <property type="match status" value="1"/>
</dbReference>
<dbReference type="InterPro" id="IPR041645">
    <property type="entry name" value="ADAMTS_CR_2"/>
</dbReference>
<evidence type="ECO:0000256" key="14">
    <source>
        <dbReference type="SAM" id="SignalP"/>
    </source>
</evidence>
<dbReference type="PROSITE" id="PS50900">
    <property type="entry name" value="PLAC"/>
    <property type="match status" value="1"/>
</dbReference>
<evidence type="ECO:0000313" key="17">
    <source>
        <dbReference type="EMBL" id="KAK4020012.1"/>
    </source>
</evidence>
<keyword evidence="12" id="KW-0325">Glycoprotein</keyword>
<dbReference type="Pfam" id="PF17771">
    <property type="entry name" value="ADAMTS_CR_2"/>
    <property type="match status" value="1"/>
</dbReference>
<keyword evidence="7" id="KW-0677">Repeat</keyword>
<dbReference type="SUPFAM" id="SSF55486">
    <property type="entry name" value="Metalloproteases ('zincins'), catalytic domain"/>
    <property type="match status" value="1"/>
</dbReference>
<accession>A0ABR0A4E4</accession>
<keyword evidence="6 14" id="KW-0732">Signal</keyword>
<gene>
    <name evidence="17" type="ORF">OUZ56_002008</name>
</gene>
<evidence type="ECO:0000256" key="7">
    <source>
        <dbReference type="ARBA" id="ARBA00022737"/>
    </source>
</evidence>
<dbReference type="InterPro" id="IPR000884">
    <property type="entry name" value="TSP1_rpt"/>
</dbReference>
<dbReference type="InterPro" id="IPR010909">
    <property type="entry name" value="PLAC"/>
</dbReference>
<dbReference type="Pfam" id="PF05986">
    <property type="entry name" value="ADAMTS_spacer1"/>
    <property type="match status" value="1"/>
</dbReference>
<dbReference type="PRINTS" id="PR01857">
    <property type="entry name" value="ADAMTSFAMILY"/>
</dbReference>
<dbReference type="SUPFAM" id="SSF82895">
    <property type="entry name" value="TSP-1 type 1 repeat"/>
    <property type="match status" value="3"/>
</dbReference>
<dbReference type="Pfam" id="PF01562">
    <property type="entry name" value="Pep_M12B_propep"/>
    <property type="match status" value="1"/>
</dbReference>
<feature type="binding site" evidence="13">
    <location>
        <position position="470"/>
    </location>
    <ligand>
        <name>Zn(2+)</name>
        <dbReference type="ChEBI" id="CHEBI:29105"/>
        <note>catalytic</note>
    </ligand>
</feature>
<feature type="domain" description="PLAC" evidence="16">
    <location>
        <begin position="1248"/>
        <end position="1285"/>
    </location>
</feature>
<dbReference type="InterPro" id="IPR050439">
    <property type="entry name" value="ADAMTS_ADAMTS-like"/>
</dbReference>
<evidence type="ECO:0000256" key="9">
    <source>
        <dbReference type="ARBA" id="ARBA00022833"/>
    </source>
</evidence>
<dbReference type="CDD" id="cd04273">
    <property type="entry name" value="ZnMc_ADAMTS_like"/>
    <property type="match status" value="1"/>
</dbReference>
<keyword evidence="5 13" id="KW-0479">Metal-binding</keyword>
<proteinExistence type="predicted"/>
<dbReference type="InterPro" id="IPR036383">
    <property type="entry name" value="TSP1_rpt_sf"/>
</dbReference>
<feature type="domain" description="Peptidase M12B" evidence="15">
    <location>
        <begin position="332"/>
        <end position="535"/>
    </location>
</feature>
<keyword evidence="8" id="KW-0378">Hydrolase</keyword>
<evidence type="ECO:0000256" key="8">
    <source>
        <dbReference type="ARBA" id="ARBA00022801"/>
    </source>
</evidence>
<feature type="active site" evidence="13">
    <location>
        <position position="471"/>
    </location>
</feature>
<dbReference type="Pfam" id="PF00090">
    <property type="entry name" value="TSP_1"/>
    <property type="match status" value="1"/>
</dbReference>
<comment type="subcellular location">
    <subcellularLocation>
        <location evidence="1">Secreted</location>
        <location evidence="1">Extracellular space</location>
        <location evidence="1">Extracellular matrix</location>
    </subcellularLocation>
</comment>
<keyword evidence="4" id="KW-0645">Protease</keyword>
<evidence type="ECO:0000259" key="15">
    <source>
        <dbReference type="PROSITE" id="PS50215"/>
    </source>
</evidence>
<reference evidence="17 18" key="1">
    <citation type="journal article" date="2023" name="Nucleic Acids Res.">
        <title>The hologenome of Daphnia magna reveals possible DNA methylation and microbiome-mediated evolution of the host genome.</title>
        <authorList>
            <person name="Chaturvedi A."/>
            <person name="Li X."/>
            <person name="Dhandapani V."/>
            <person name="Marshall H."/>
            <person name="Kissane S."/>
            <person name="Cuenca-Cambronero M."/>
            <person name="Asole G."/>
            <person name="Calvet F."/>
            <person name="Ruiz-Romero M."/>
            <person name="Marangio P."/>
            <person name="Guigo R."/>
            <person name="Rago D."/>
            <person name="Mirbahai L."/>
            <person name="Eastwood N."/>
            <person name="Colbourne J.K."/>
            <person name="Zhou J."/>
            <person name="Mallon E."/>
            <person name="Orsini L."/>
        </authorList>
    </citation>
    <scope>NUCLEOTIDE SEQUENCE [LARGE SCALE GENOMIC DNA]</scope>
    <source>
        <strain evidence="17">LRV0_1</strain>
    </source>
</reference>
<comment type="caution">
    <text evidence="13">Lacks conserved residue(s) required for the propagation of feature annotation.</text>
</comment>
<evidence type="ECO:0000256" key="6">
    <source>
        <dbReference type="ARBA" id="ARBA00022729"/>
    </source>
</evidence>
<dbReference type="Gene3D" id="2.60.120.830">
    <property type="match status" value="1"/>
</dbReference>
<dbReference type="InterPro" id="IPR001590">
    <property type="entry name" value="Peptidase_M12B"/>
</dbReference>
<dbReference type="PANTHER" id="PTHR13723:SF304">
    <property type="entry name" value="A DISINTEGRIN AND METALLOPROTEINASE WITH THROMBOSPONDIN MOTIFS 2-LIKE PROTEIN"/>
    <property type="match status" value="1"/>
</dbReference>
<evidence type="ECO:0000256" key="13">
    <source>
        <dbReference type="PROSITE-ProRule" id="PRU00276"/>
    </source>
</evidence>
<evidence type="ECO:0000313" key="18">
    <source>
        <dbReference type="Proteomes" id="UP001234178"/>
    </source>
</evidence>
<dbReference type="Pfam" id="PF19236">
    <property type="entry name" value="ADAMTS_CR_3"/>
    <property type="match status" value="1"/>
</dbReference>
<dbReference type="PROSITE" id="PS50215">
    <property type="entry name" value="ADAM_MEPRO"/>
    <property type="match status" value="1"/>
</dbReference>
<dbReference type="EMBL" id="JAOYFB010000036">
    <property type="protein sequence ID" value="KAK4020012.1"/>
    <property type="molecule type" value="Genomic_DNA"/>
</dbReference>
<name>A0ABR0A4E4_9CRUS</name>
<evidence type="ECO:0000256" key="11">
    <source>
        <dbReference type="ARBA" id="ARBA00023157"/>
    </source>
</evidence>
<dbReference type="Proteomes" id="UP001234178">
    <property type="component" value="Unassembled WGS sequence"/>
</dbReference>
<dbReference type="InterPro" id="IPR013273">
    <property type="entry name" value="ADAMTS/ADAMTS-like"/>
</dbReference>
<dbReference type="Gene3D" id="2.20.100.10">
    <property type="entry name" value="Thrombospondin type-1 (TSP1) repeat"/>
    <property type="match status" value="2"/>
</dbReference>
<evidence type="ECO:0000256" key="1">
    <source>
        <dbReference type="ARBA" id="ARBA00004498"/>
    </source>
</evidence>
<dbReference type="Pfam" id="PF19030">
    <property type="entry name" value="TSP1_ADAMTS"/>
    <property type="match status" value="2"/>
</dbReference>
<keyword evidence="18" id="KW-1185">Reference proteome</keyword>
<feature type="signal peptide" evidence="14">
    <location>
        <begin position="1"/>
        <end position="25"/>
    </location>
</feature>
<sequence length="1287" mass="144364">MICFYKTSIVLFIAVLVIQQKMVQSAEKFPVQAFLVRGETKIPWRWGTHQTISNSYQHRRKRNSEHPTSQESIRISLDALPNAVWNLNLRRKSHPVTPNTIVEWVAENGERTLTRGIDTENCWYTGAVENETDSVVSLGICQGLSGFIRTNNQTMLLEPVQGDPGHPNLTHVIYPWTLANNSGQIVLQNDQDFGIGRRHKRSLISNQVDYDEEGNEVIDTIRFEEMEEYSQSVDEEIDEENELSNSIDDDVVISDVYSEIEDYDVHLSPVVTEAKSLEEAEESPLSNRTTLEPENTIDIDGFSVDKLWEGESQAVKRKKPVAKSTLGEDSAKFLELALAVDHTVIKFHGKQRVQQYVLTLLNIVSAIYEDISLEANLRLVVSRLIFYEDRKQGQVREGNSKRSLENVNAWNAGLLRNAASEWPHDIAVWLTRYDLGGPSGYAPVAGVCDPDRSCSLNRDEGLTSAFIIAHEVGHVLGFSHDGDVSAGNDCHDEALQGSVMAPMVAATFSRFHWSRCTHWEYHFKQHNWKCLKNQPSVNTNATIVQSAIQYSYSLDEQCRMEFGEGYFLCRSFALSDPCTHLWCGHKSSPQLCKTKKGPPLEGTPCGQDKWCIKGFCEAIGKRKKVVGPVVKNPRDGNWSVWSDWNTCSRTCGVGVRFRTRKCNNPTPANGGKNCQGKSEDSELCNTNPCSEWTDFRGEQCATIPLLFSTNESLFSMTWLPWEVNNQSALCRLTCVARETGDIFESPENVVDGTACSYERSNGICIQGQCQIMGCDRRLGSPAVENECGVCQGKPGDCTVASRHYSGAPRLPHRRVVVIPRGARNIRIKEEPNSSNRLAIKARNSQSWILNGTFPITEDVATFYVIAAGTRFTYNSVFGLETMRARGPLLSDLTLMIVPGPVREHANVTVTWSMPPKSHRKKNPGPDVSNRQNQHFWELAGWSLCSRSCGGGTQTQVWYCRDRQTGHVVRRKHCNNLSEPEILTRLCNTFSCDFRWVTGPWEGCSQMCGTDGVQMRMIYCVRTAMVTSSQSNNTAAAISKPELEKNVLIDDHLSELSGPVNEARRLPEVTDDDISSTSDSLLHPTVDAWKATIKDNKKKLAIENEILHWNPNAITDPALCKDKPPSETQPCSRIPCNGTWIEKNWTKQCSTTCGIGRQEMQFICMSSKSKSKKEMGGILAFHEEAAFVEQAIDYEEDFHEGAAYGFNKRQAEGKGNNKWKNFLCGPRPTLVRSCVNQECPLALPPNDQDTEKCKDLSRHCNLPVLQRYCALTSFQTSCCHSCSNYLSK</sequence>
<comment type="caution">
    <text evidence="17">The sequence shown here is derived from an EMBL/GenBank/DDBJ whole genome shotgun (WGS) entry which is preliminary data.</text>
</comment>
<dbReference type="InterPro" id="IPR002870">
    <property type="entry name" value="Peptidase_M12B_N"/>
</dbReference>